<organism evidence="3 4">
    <name type="scientific">Paeniglutamicibacter antarcticus</name>
    <dbReference type="NCBI Taxonomy" id="494023"/>
    <lineage>
        <taxon>Bacteria</taxon>
        <taxon>Bacillati</taxon>
        <taxon>Actinomycetota</taxon>
        <taxon>Actinomycetes</taxon>
        <taxon>Micrococcales</taxon>
        <taxon>Micrococcaceae</taxon>
        <taxon>Paeniglutamicibacter</taxon>
    </lineage>
</organism>
<evidence type="ECO:0008006" key="5">
    <source>
        <dbReference type="Google" id="ProtNLM"/>
    </source>
</evidence>
<keyword evidence="1" id="KW-0175">Coiled coil</keyword>
<evidence type="ECO:0000256" key="1">
    <source>
        <dbReference type="SAM" id="Coils"/>
    </source>
</evidence>
<keyword evidence="4" id="KW-1185">Reference proteome</keyword>
<evidence type="ECO:0000313" key="3">
    <source>
        <dbReference type="EMBL" id="GAA5227004.1"/>
    </source>
</evidence>
<sequence>MADSPMDRATAAIGAMESVNEKITVAAVRSRSGVSMEAARLAVESWRAQRTQPVVAVTDAAQQSFTRLWAVAVSEADARHADALEASRISLEAARAEAVEAGALVDEEGKRVKVEADRAQKAEARVAELEDEIRSAREAEAVQRTAADRALETARAQTSLAREEVAELRGRLAVLTEQATRYWDTTLPQGPSSPSTSPDDAVAQNPGDSPPAS</sequence>
<evidence type="ECO:0000256" key="2">
    <source>
        <dbReference type="SAM" id="MobiDB-lite"/>
    </source>
</evidence>
<proteinExistence type="predicted"/>
<reference evidence="4" key="1">
    <citation type="journal article" date="2019" name="Int. J. Syst. Evol. Microbiol.">
        <title>The Global Catalogue of Microorganisms (GCM) 10K type strain sequencing project: providing services to taxonomists for standard genome sequencing and annotation.</title>
        <authorList>
            <consortium name="The Broad Institute Genomics Platform"/>
            <consortium name="The Broad Institute Genome Sequencing Center for Infectious Disease"/>
            <person name="Wu L."/>
            <person name="Ma J."/>
        </authorList>
    </citation>
    <scope>NUCLEOTIDE SEQUENCE [LARGE SCALE GENOMIC DNA]</scope>
    <source>
        <strain evidence="4">JCM 18952</strain>
    </source>
</reference>
<feature type="compositionally biased region" description="Polar residues" evidence="2">
    <location>
        <begin position="186"/>
        <end position="198"/>
    </location>
</feature>
<accession>A0ABP9TPH1</accession>
<dbReference type="EMBL" id="BAABLK010000025">
    <property type="protein sequence ID" value="GAA5227004.1"/>
    <property type="molecule type" value="Genomic_DNA"/>
</dbReference>
<gene>
    <name evidence="3" type="ORF">GCM10025778_15370</name>
</gene>
<feature type="coiled-coil region" evidence="1">
    <location>
        <begin position="112"/>
        <end position="171"/>
    </location>
</feature>
<dbReference type="Proteomes" id="UP001501257">
    <property type="component" value="Unassembled WGS sequence"/>
</dbReference>
<name>A0ABP9TPH1_9MICC</name>
<feature type="region of interest" description="Disordered" evidence="2">
    <location>
        <begin position="180"/>
        <end position="213"/>
    </location>
</feature>
<evidence type="ECO:0000313" key="4">
    <source>
        <dbReference type="Proteomes" id="UP001501257"/>
    </source>
</evidence>
<protein>
    <recommendedName>
        <fullName evidence="5">KfrA N-terminal DNA-binding domain-containing protein</fullName>
    </recommendedName>
</protein>
<comment type="caution">
    <text evidence="3">The sequence shown here is derived from an EMBL/GenBank/DDBJ whole genome shotgun (WGS) entry which is preliminary data.</text>
</comment>
<dbReference type="RefSeq" id="WP_345467438.1">
    <property type="nucleotide sequence ID" value="NZ_BAABLK010000025.1"/>
</dbReference>